<organism evidence="5 6">
    <name type="scientific">Erpornis zantholeuca</name>
    <dbReference type="NCBI Taxonomy" id="1112836"/>
    <lineage>
        <taxon>Eukaryota</taxon>
        <taxon>Metazoa</taxon>
        <taxon>Chordata</taxon>
        <taxon>Craniata</taxon>
        <taxon>Vertebrata</taxon>
        <taxon>Euteleostomi</taxon>
        <taxon>Archelosauria</taxon>
        <taxon>Archosauria</taxon>
        <taxon>Dinosauria</taxon>
        <taxon>Saurischia</taxon>
        <taxon>Theropoda</taxon>
        <taxon>Coelurosauria</taxon>
        <taxon>Aves</taxon>
        <taxon>Neognathae</taxon>
        <taxon>Neoaves</taxon>
        <taxon>Telluraves</taxon>
        <taxon>Australaves</taxon>
        <taxon>Passeriformes</taxon>
        <taxon>Sylvioidea</taxon>
        <taxon>Timaliidae</taxon>
        <taxon>Erpornis</taxon>
    </lineage>
</organism>
<comment type="subcellular location">
    <subcellularLocation>
        <location evidence="1">Cytoplasm</location>
    </subcellularLocation>
</comment>
<evidence type="ECO:0000256" key="4">
    <source>
        <dbReference type="ARBA" id="ARBA00022737"/>
    </source>
</evidence>
<accession>A0A7L2XLQ9</accession>
<reference evidence="5 6" key="1">
    <citation type="submission" date="2019-09" db="EMBL/GenBank/DDBJ databases">
        <title>Bird 10,000 Genomes (B10K) Project - Family phase.</title>
        <authorList>
            <person name="Zhang G."/>
        </authorList>
    </citation>
    <scope>NUCLEOTIDE SEQUENCE [LARGE SCALE GENOMIC DNA]</scope>
    <source>
        <strain evidence="5">B10K-DU-002-58</strain>
        <tissue evidence="5">Muscle</tissue>
    </source>
</reference>
<evidence type="ECO:0000256" key="3">
    <source>
        <dbReference type="ARBA" id="ARBA00022614"/>
    </source>
</evidence>
<comment type="caution">
    <text evidence="5">The sequence shown here is derived from an EMBL/GenBank/DDBJ whole genome shotgun (WGS) entry which is preliminary data.</text>
</comment>
<dbReference type="PANTHER" id="PTHR14224">
    <property type="entry name" value="SIMILAR TO PREFERENTIALLY EXPRESSED ANTIGEN IN MELANOMA-LIKE 3"/>
    <property type="match status" value="1"/>
</dbReference>
<keyword evidence="3" id="KW-0433">Leucine-rich repeat</keyword>
<dbReference type="EMBL" id="VZTN01019130">
    <property type="protein sequence ID" value="NXS83683.1"/>
    <property type="molecule type" value="Genomic_DNA"/>
</dbReference>
<evidence type="ECO:0000313" key="6">
    <source>
        <dbReference type="Proteomes" id="UP000545329"/>
    </source>
</evidence>
<evidence type="ECO:0000313" key="5">
    <source>
        <dbReference type="EMBL" id="NXS83683.1"/>
    </source>
</evidence>
<dbReference type="InterPro" id="IPR050694">
    <property type="entry name" value="LRRC14/PRAME"/>
</dbReference>
<keyword evidence="2" id="KW-0963">Cytoplasm</keyword>
<sequence>RSLKLPKGFNWLRPMPESAFAIRCLARQLGMLPSLRELDLGSSLLSRNLPLILCDLQDPLESLELAYCSLLPANLTFL</sequence>
<feature type="non-terminal residue" evidence="5">
    <location>
        <position position="78"/>
    </location>
</feature>
<feature type="non-terminal residue" evidence="5">
    <location>
        <position position="1"/>
    </location>
</feature>
<gene>
    <name evidence="5" type="primary">Lrrc14_5</name>
    <name evidence="5" type="ORF">ERPZAN_R14972</name>
</gene>
<proteinExistence type="predicted"/>
<dbReference type="OrthoDB" id="6479713at2759"/>
<keyword evidence="6" id="KW-1185">Reference proteome</keyword>
<keyword evidence="4" id="KW-0677">Repeat</keyword>
<evidence type="ECO:0000256" key="2">
    <source>
        <dbReference type="ARBA" id="ARBA00022490"/>
    </source>
</evidence>
<dbReference type="PANTHER" id="PTHR14224:SF9">
    <property type="entry name" value="LEUCINE-RICH REPEAT-CONTAINING PROTEIN 14"/>
    <property type="match status" value="1"/>
</dbReference>
<dbReference type="Proteomes" id="UP000545329">
    <property type="component" value="Unassembled WGS sequence"/>
</dbReference>
<dbReference type="SUPFAM" id="SSF52047">
    <property type="entry name" value="RNI-like"/>
    <property type="match status" value="1"/>
</dbReference>
<protein>
    <submittedName>
        <fullName evidence="5">LRC14 protein</fullName>
    </submittedName>
</protein>
<name>A0A7L2XLQ9_9PASS</name>
<evidence type="ECO:0000256" key="1">
    <source>
        <dbReference type="ARBA" id="ARBA00004496"/>
    </source>
</evidence>
<dbReference type="AlphaFoldDB" id="A0A7L2XLQ9"/>
<dbReference type="GO" id="GO:0005737">
    <property type="term" value="C:cytoplasm"/>
    <property type="evidence" value="ECO:0007669"/>
    <property type="project" value="UniProtKB-SubCell"/>
</dbReference>